<dbReference type="InterPro" id="IPR045466">
    <property type="entry name" value="DUF6498"/>
</dbReference>
<reference evidence="2" key="1">
    <citation type="journal article" date="2014" name="Int. J. Syst. Evol. Microbiol.">
        <title>Complete genome sequence of Corynebacterium casei LMG S-19264T (=DSM 44701T), isolated from a smear-ripened cheese.</title>
        <authorList>
            <consortium name="US DOE Joint Genome Institute (JGI-PGF)"/>
            <person name="Walter F."/>
            <person name="Albersmeier A."/>
            <person name="Kalinowski J."/>
            <person name="Ruckert C."/>
        </authorList>
    </citation>
    <scope>NUCLEOTIDE SEQUENCE</scope>
    <source>
        <strain evidence="2">KCTC 12988</strain>
    </source>
</reference>
<dbReference type="RefSeq" id="WP_189572760.1">
    <property type="nucleotide sequence ID" value="NZ_BMXI01000017.1"/>
</dbReference>
<reference evidence="2" key="2">
    <citation type="submission" date="2020-09" db="EMBL/GenBank/DDBJ databases">
        <authorList>
            <person name="Sun Q."/>
            <person name="Kim S."/>
        </authorList>
    </citation>
    <scope>NUCLEOTIDE SEQUENCE</scope>
    <source>
        <strain evidence="2">KCTC 12988</strain>
    </source>
</reference>
<keyword evidence="1" id="KW-0472">Membrane</keyword>
<organism evidence="2 3">
    <name type="scientific">Roseibacillus persicicus</name>
    <dbReference type="NCBI Taxonomy" id="454148"/>
    <lineage>
        <taxon>Bacteria</taxon>
        <taxon>Pseudomonadati</taxon>
        <taxon>Verrucomicrobiota</taxon>
        <taxon>Verrucomicrobiia</taxon>
        <taxon>Verrucomicrobiales</taxon>
        <taxon>Verrucomicrobiaceae</taxon>
        <taxon>Roseibacillus</taxon>
    </lineage>
</organism>
<name>A0A918WNN3_9BACT</name>
<evidence type="ECO:0000313" key="2">
    <source>
        <dbReference type="EMBL" id="GHC63750.1"/>
    </source>
</evidence>
<feature type="transmembrane region" description="Helical" evidence="1">
    <location>
        <begin position="142"/>
        <end position="163"/>
    </location>
</feature>
<keyword evidence="1" id="KW-1133">Transmembrane helix</keyword>
<evidence type="ECO:0000256" key="1">
    <source>
        <dbReference type="SAM" id="Phobius"/>
    </source>
</evidence>
<proteinExistence type="predicted"/>
<feature type="transmembrane region" description="Helical" evidence="1">
    <location>
        <begin position="184"/>
        <end position="211"/>
    </location>
</feature>
<accession>A0A918WNN3</accession>
<keyword evidence="3" id="KW-1185">Reference proteome</keyword>
<dbReference type="AlphaFoldDB" id="A0A918WNN3"/>
<dbReference type="Pfam" id="PF20108">
    <property type="entry name" value="DUF6498"/>
    <property type="match status" value="1"/>
</dbReference>
<dbReference type="Proteomes" id="UP000644507">
    <property type="component" value="Unassembled WGS sequence"/>
</dbReference>
<feature type="transmembrane region" description="Helical" evidence="1">
    <location>
        <begin position="70"/>
        <end position="94"/>
    </location>
</feature>
<sequence length="231" mass="25637">MMNWRWAQYFLAVAAAVAPLLGVFFWGWNAREVVLLYWIENIIIGFWQLMKMGAVGVGKVKDVGWFFVPGMLFTMAFFTIHYGGFCAGHGVFVLEMTNSGVAGSGAEGIDMKGLKFYLGPLLFVQLLFMVVGQAWAALPVASIWSVAAIFAMRGLGFVQDFILTGDWKRAEFQKLMFEPYKSIIALHVAIVFGAGLTLAFKGAWPVLAIIVVGKLVMDFTQIRKQEIEQGN</sequence>
<dbReference type="EMBL" id="BMXI01000017">
    <property type="protein sequence ID" value="GHC63750.1"/>
    <property type="molecule type" value="Genomic_DNA"/>
</dbReference>
<keyword evidence="1" id="KW-0812">Transmembrane</keyword>
<evidence type="ECO:0000313" key="3">
    <source>
        <dbReference type="Proteomes" id="UP000644507"/>
    </source>
</evidence>
<comment type="caution">
    <text evidence="2">The sequence shown here is derived from an EMBL/GenBank/DDBJ whole genome shotgun (WGS) entry which is preliminary data.</text>
</comment>
<gene>
    <name evidence="2" type="ORF">GCM10007100_34130</name>
</gene>
<feature type="transmembrane region" description="Helical" evidence="1">
    <location>
        <begin position="114"/>
        <end position="136"/>
    </location>
</feature>
<feature type="transmembrane region" description="Helical" evidence="1">
    <location>
        <begin position="6"/>
        <end position="26"/>
    </location>
</feature>
<protein>
    <submittedName>
        <fullName evidence="2">Uncharacterized protein</fullName>
    </submittedName>
</protein>
<feature type="transmembrane region" description="Helical" evidence="1">
    <location>
        <begin position="33"/>
        <end position="50"/>
    </location>
</feature>